<dbReference type="InterPro" id="IPR001128">
    <property type="entry name" value="Cyt_P450"/>
</dbReference>
<keyword evidence="3 7" id="KW-0479">Metal-binding</keyword>
<feature type="binding site" description="axial binding residue" evidence="7">
    <location>
        <position position="443"/>
    </location>
    <ligand>
        <name>heme</name>
        <dbReference type="ChEBI" id="CHEBI:30413"/>
    </ligand>
    <ligandPart>
        <name>Fe</name>
        <dbReference type="ChEBI" id="CHEBI:18248"/>
    </ligandPart>
</feature>
<dbReference type="CDD" id="cd11072">
    <property type="entry name" value="CYP71-like"/>
    <property type="match status" value="1"/>
</dbReference>
<evidence type="ECO:0000256" key="6">
    <source>
        <dbReference type="ARBA" id="ARBA00023033"/>
    </source>
</evidence>
<comment type="cofactor">
    <cofactor evidence="7">
        <name>heme</name>
        <dbReference type="ChEBI" id="CHEBI:30413"/>
    </cofactor>
</comment>
<keyword evidence="9" id="KW-0732">Signal</keyword>
<evidence type="ECO:0000256" key="5">
    <source>
        <dbReference type="ARBA" id="ARBA00023004"/>
    </source>
</evidence>
<dbReference type="GO" id="GO:0020037">
    <property type="term" value="F:heme binding"/>
    <property type="evidence" value="ECO:0007669"/>
    <property type="project" value="InterPro"/>
</dbReference>
<keyword evidence="6 8" id="KW-0503">Monooxygenase</keyword>
<dbReference type="Pfam" id="PF00067">
    <property type="entry name" value="p450"/>
    <property type="match status" value="1"/>
</dbReference>
<dbReference type="InterPro" id="IPR036396">
    <property type="entry name" value="Cyt_P450_sf"/>
</dbReference>
<name>A0AAN8TFQ8_SOLBU</name>
<dbReference type="PANTHER" id="PTHR47953">
    <property type="entry name" value="OS08G0105600 PROTEIN"/>
    <property type="match status" value="1"/>
</dbReference>
<evidence type="ECO:0000256" key="7">
    <source>
        <dbReference type="PIRSR" id="PIRSR602401-1"/>
    </source>
</evidence>
<evidence type="ECO:0000256" key="4">
    <source>
        <dbReference type="ARBA" id="ARBA00023002"/>
    </source>
</evidence>
<keyword evidence="5 7" id="KW-0408">Iron</keyword>
<evidence type="ECO:0000256" key="3">
    <source>
        <dbReference type="ARBA" id="ARBA00022723"/>
    </source>
</evidence>
<dbReference type="EMBL" id="JBANQN010000006">
    <property type="protein sequence ID" value="KAK6786980.1"/>
    <property type="molecule type" value="Genomic_DNA"/>
</dbReference>
<dbReference type="PRINTS" id="PR00385">
    <property type="entry name" value="P450"/>
</dbReference>
<dbReference type="Proteomes" id="UP001371456">
    <property type="component" value="Unassembled WGS sequence"/>
</dbReference>
<comment type="similarity">
    <text evidence="1 8">Belongs to the cytochrome P450 family.</text>
</comment>
<comment type="caution">
    <text evidence="10">The sequence shown here is derived from an EMBL/GenBank/DDBJ whole genome shotgun (WGS) entry which is preliminary data.</text>
</comment>
<keyword evidence="2 7" id="KW-0349">Heme</keyword>
<evidence type="ECO:0000256" key="8">
    <source>
        <dbReference type="RuleBase" id="RU000461"/>
    </source>
</evidence>
<evidence type="ECO:0000313" key="10">
    <source>
        <dbReference type="EMBL" id="KAK6786980.1"/>
    </source>
</evidence>
<evidence type="ECO:0000256" key="2">
    <source>
        <dbReference type="ARBA" id="ARBA00022617"/>
    </source>
</evidence>
<protein>
    <submittedName>
        <fullName evidence="10">Uncharacterized protein</fullName>
    </submittedName>
</protein>
<reference evidence="10 11" key="1">
    <citation type="submission" date="2024-02" db="EMBL/GenBank/DDBJ databases">
        <title>de novo genome assembly of Solanum bulbocastanum strain 11H21.</title>
        <authorList>
            <person name="Hosaka A.J."/>
        </authorList>
    </citation>
    <scope>NUCLEOTIDE SEQUENCE [LARGE SCALE GENOMIC DNA]</scope>
    <source>
        <tissue evidence="10">Young leaves</tissue>
    </source>
</reference>
<dbReference type="InterPro" id="IPR002401">
    <property type="entry name" value="Cyt_P450_E_grp-I"/>
</dbReference>
<gene>
    <name evidence="10" type="ORF">RDI58_015505</name>
</gene>
<dbReference type="SUPFAM" id="SSF48264">
    <property type="entry name" value="Cytochrome P450"/>
    <property type="match status" value="1"/>
</dbReference>
<dbReference type="InterPro" id="IPR052306">
    <property type="entry name" value="CYP450_71D"/>
</dbReference>
<feature type="chain" id="PRO_5042973191" evidence="9">
    <location>
        <begin position="24"/>
        <end position="505"/>
    </location>
</feature>
<evidence type="ECO:0000256" key="1">
    <source>
        <dbReference type="ARBA" id="ARBA00010617"/>
    </source>
</evidence>
<sequence length="505" mass="57474">MEINYSLASLLLFLSSLFVVIRQWRNKKQNKLPPGPWKLPIIGSLHHLIGGGLPHRVLRNLSQRYGPIMYLQLGEVPTVVISSPSMAKQVLKTHDLAFVNRPQLTSTNIIFYNNKDIAFSQYGDYWRQMRKICILELLSKKMVKSFGAIRQDELSSLISSLRSMSGSTVNMTEKIFLLSNCVTCRTAFGKICKDDRDEFIIIMKEVLLLGAGFFLADLFPSCKLLHNLRGEKTRMVNAHKKVDVILEEILNEHIKNKAAGKKGNGEFGDEDLVDVLLRVKENAELQFPITNDNIKAVIFDIFLAGTETSYTVLVWVFTELMKNPHIMAKAQSEVRRVFKGKKSYDEKDIENLTYLNLVIKETLRLHAPVPLLAPRECREQTVIDGYIIPINTRIIVNGWAIGRDPESWDDHDNFIPERFENSSVDFVGNHFEFIPFGAGRRICPGMAYGLANVELPLAQLLYHFDWKLPNGNKPSDLDMTETHGLSAARAKDLYLIVVDHKNDEE</sequence>
<organism evidence="10 11">
    <name type="scientific">Solanum bulbocastanum</name>
    <name type="common">Wild potato</name>
    <dbReference type="NCBI Taxonomy" id="147425"/>
    <lineage>
        <taxon>Eukaryota</taxon>
        <taxon>Viridiplantae</taxon>
        <taxon>Streptophyta</taxon>
        <taxon>Embryophyta</taxon>
        <taxon>Tracheophyta</taxon>
        <taxon>Spermatophyta</taxon>
        <taxon>Magnoliopsida</taxon>
        <taxon>eudicotyledons</taxon>
        <taxon>Gunneridae</taxon>
        <taxon>Pentapetalae</taxon>
        <taxon>asterids</taxon>
        <taxon>lamiids</taxon>
        <taxon>Solanales</taxon>
        <taxon>Solanaceae</taxon>
        <taxon>Solanoideae</taxon>
        <taxon>Solaneae</taxon>
        <taxon>Solanum</taxon>
    </lineage>
</organism>
<evidence type="ECO:0000313" key="11">
    <source>
        <dbReference type="Proteomes" id="UP001371456"/>
    </source>
</evidence>
<dbReference type="GO" id="GO:0005506">
    <property type="term" value="F:iron ion binding"/>
    <property type="evidence" value="ECO:0007669"/>
    <property type="project" value="InterPro"/>
</dbReference>
<keyword evidence="4 8" id="KW-0560">Oxidoreductase</keyword>
<dbReference type="PANTHER" id="PTHR47953:SF20">
    <property type="entry name" value="CYTOCHROME P450"/>
    <property type="match status" value="1"/>
</dbReference>
<dbReference type="Gene3D" id="1.10.630.10">
    <property type="entry name" value="Cytochrome P450"/>
    <property type="match status" value="1"/>
</dbReference>
<dbReference type="PROSITE" id="PS00086">
    <property type="entry name" value="CYTOCHROME_P450"/>
    <property type="match status" value="1"/>
</dbReference>
<evidence type="ECO:0000256" key="9">
    <source>
        <dbReference type="SAM" id="SignalP"/>
    </source>
</evidence>
<dbReference type="GO" id="GO:0004497">
    <property type="term" value="F:monooxygenase activity"/>
    <property type="evidence" value="ECO:0007669"/>
    <property type="project" value="UniProtKB-KW"/>
</dbReference>
<accession>A0AAN8TFQ8</accession>
<proteinExistence type="inferred from homology"/>
<feature type="signal peptide" evidence="9">
    <location>
        <begin position="1"/>
        <end position="23"/>
    </location>
</feature>
<dbReference type="PRINTS" id="PR00463">
    <property type="entry name" value="EP450I"/>
</dbReference>
<keyword evidence="11" id="KW-1185">Reference proteome</keyword>
<dbReference type="AlphaFoldDB" id="A0AAN8TFQ8"/>
<dbReference type="InterPro" id="IPR017972">
    <property type="entry name" value="Cyt_P450_CS"/>
</dbReference>
<dbReference type="FunFam" id="1.10.630.10:FF:000043">
    <property type="entry name" value="Cytochrome P450 99A2"/>
    <property type="match status" value="1"/>
</dbReference>
<dbReference type="GO" id="GO:0016705">
    <property type="term" value="F:oxidoreductase activity, acting on paired donors, with incorporation or reduction of molecular oxygen"/>
    <property type="evidence" value="ECO:0007669"/>
    <property type="project" value="InterPro"/>
</dbReference>